<name>A0AAE4HMH8_ENTGA</name>
<gene>
    <name evidence="1" type="ORF">P7E30_05105</name>
</gene>
<dbReference type="InterPro" id="IPR022345">
    <property type="entry name" value="Phage_69_Orf23_MTP"/>
</dbReference>
<dbReference type="EMBL" id="JARPZN010000002">
    <property type="protein sequence ID" value="MDT2689592.1"/>
    <property type="molecule type" value="Genomic_DNA"/>
</dbReference>
<dbReference type="NCBIfam" id="TIGR02126">
    <property type="entry name" value="phgtail_TP901_1"/>
    <property type="match status" value="1"/>
</dbReference>
<accession>A0AAE4HMH8</accession>
<proteinExistence type="predicted"/>
<organism evidence="1 2">
    <name type="scientific">Enterococcus gallinarum</name>
    <dbReference type="NCBI Taxonomy" id="1353"/>
    <lineage>
        <taxon>Bacteria</taxon>
        <taxon>Bacillati</taxon>
        <taxon>Bacillota</taxon>
        <taxon>Bacilli</taxon>
        <taxon>Lactobacillales</taxon>
        <taxon>Enterococcaceae</taxon>
        <taxon>Enterococcus</taxon>
    </lineage>
</organism>
<sequence length="172" mass="19168">MALKKGIDIVLLYRLLEKQSEENAKIVTYQTEHTLGMSRSTDATETKDGTVQNVGAVEYDFSSTALYERTSETIKMLYDAFMQNKEVEVWAIDKLDPQEGDTGKFAAKYFHVFISSYEESAAAEDNVEVSIEYAVQMVHQDGYATLTDEQQKAVQYAFEDTLKKTAGTGGGG</sequence>
<dbReference type="Pfam" id="PF06199">
    <property type="entry name" value="Phage_tail_2"/>
    <property type="match status" value="1"/>
</dbReference>
<dbReference type="RefSeq" id="WP_311809752.1">
    <property type="nucleotide sequence ID" value="NZ_JARPZN010000002.1"/>
</dbReference>
<evidence type="ECO:0000313" key="2">
    <source>
        <dbReference type="Proteomes" id="UP001183682"/>
    </source>
</evidence>
<comment type="caution">
    <text evidence="1">The sequence shown here is derived from an EMBL/GenBank/DDBJ whole genome shotgun (WGS) entry which is preliminary data.</text>
</comment>
<reference evidence="1" key="1">
    <citation type="submission" date="2023-03" db="EMBL/GenBank/DDBJ databases">
        <authorList>
            <person name="Shen W."/>
            <person name="Cai J."/>
        </authorList>
    </citation>
    <scope>NUCLEOTIDE SEQUENCE</scope>
    <source>
        <strain evidence="1">K69-2</strain>
    </source>
</reference>
<evidence type="ECO:0000313" key="1">
    <source>
        <dbReference type="EMBL" id="MDT2689592.1"/>
    </source>
</evidence>
<protein>
    <submittedName>
        <fullName evidence="1">Phage major tail protein, TP901-1 family</fullName>
    </submittedName>
</protein>
<dbReference type="PRINTS" id="PR01998">
    <property type="entry name" value="MTP2STAPHYLO"/>
</dbReference>
<dbReference type="Proteomes" id="UP001183682">
    <property type="component" value="Unassembled WGS sequence"/>
</dbReference>
<dbReference type="InterPro" id="IPR011855">
    <property type="entry name" value="Phgtail_TP901_1"/>
</dbReference>
<dbReference type="PRINTS" id="PR01997">
    <property type="entry name" value="MTP2FAMILY"/>
</dbReference>
<dbReference type="AlphaFoldDB" id="A0AAE4HMH8"/>